<accession>A0A9P8K1F7</accession>
<protein>
    <submittedName>
        <fullName evidence="1">Uncharacterized protein</fullName>
    </submittedName>
</protein>
<dbReference type="InterPro" id="IPR022085">
    <property type="entry name" value="OpdG"/>
</dbReference>
<dbReference type="PANTHER" id="PTHR38797">
    <property type="entry name" value="NUCLEAR PORE COMPLEX PROTEIN NUP85-RELATED"/>
    <property type="match status" value="1"/>
</dbReference>
<feature type="non-terminal residue" evidence="1">
    <location>
        <position position="307"/>
    </location>
</feature>
<reference evidence="1" key="2">
    <citation type="submission" date="2021-08" db="EMBL/GenBank/DDBJ databases">
        <authorList>
            <person name="Gostincar C."/>
            <person name="Sun X."/>
            <person name="Song Z."/>
            <person name="Gunde-Cimerman N."/>
        </authorList>
    </citation>
    <scope>NUCLEOTIDE SEQUENCE</scope>
    <source>
        <strain evidence="1">EXF-9298</strain>
    </source>
</reference>
<dbReference type="AlphaFoldDB" id="A0A9P8K1F7"/>
<evidence type="ECO:0000313" key="1">
    <source>
        <dbReference type="EMBL" id="KAG9989818.1"/>
    </source>
</evidence>
<dbReference type="EMBL" id="JAHFXS010000062">
    <property type="protein sequence ID" value="KAG9989818.1"/>
    <property type="molecule type" value="Genomic_DNA"/>
</dbReference>
<dbReference type="Pfam" id="PF12311">
    <property type="entry name" value="DUF3632"/>
    <property type="match status" value="1"/>
</dbReference>
<proteinExistence type="predicted"/>
<comment type="caution">
    <text evidence="1">The sequence shown here is derived from an EMBL/GenBank/DDBJ whole genome shotgun (WGS) entry which is preliminary data.</text>
</comment>
<reference evidence="1" key="1">
    <citation type="journal article" date="2021" name="J Fungi (Basel)">
        <title>Virulence traits and population genomics of the black yeast Aureobasidium melanogenum.</title>
        <authorList>
            <person name="Cernosa A."/>
            <person name="Sun X."/>
            <person name="Gostincar C."/>
            <person name="Fang C."/>
            <person name="Gunde-Cimerman N."/>
            <person name="Song Z."/>
        </authorList>
    </citation>
    <scope>NUCLEOTIDE SEQUENCE</scope>
    <source>
        <strain evidence="1">EXF-9298</strain>
    </source>
</reference>
<evidence type="ECO:0000313" key="2">
    <source>
        <dbReference type="Proteomes" id="UP000729357"/>
    </source>
</evidence>
<organism evidence="1 2">
    <name type="scientific">Aureobasidium melanogenum</name>
    <name type="common">Aureobasidium pullulans var. melanogenum</name>
    <dbReference type="NCBI Taxonomy" id="46634"/>
    <lineage>
        <taxon>Eukaryota</taxon>
        <taxon>Fungi</taxon>
        <taxon>Dikarya</taxon>
        <taxon>Ascomycota</taxon>
        <taxon>Pezizomycotina</taxon>
        <taxon>Dothideomycetes</taxon>
        <taxon>Dothideomycetidae</taxon>
        <taxon>Dothideales</taxon>
        <taxon>Saccotheciaceae</taxon>
        <taxon>Aureobasidium</taxon>
    </lineage>
</organism>
<name>A0A9P8K1F7_AURME</name>
<keyword evidence="2" id="KW-1185">Reference proteome</keyword>
<dbReference type="Proteomes" id="UP000729357">
    <property type="component" value="Unassembled WGS sequence"/>
</dbReference>
<gene>
    <name evidence="1" type="ORF">KCU98_g1593</name>
</gene>
<sequence>MASSWKESQQSDPHRQNREHQSAITIIHNLLNDNATTSEQAARDITSNYEPCLLAGKTDLSSLWYLICLVVLDPATTDQNLEKLVEMLVHISRSPDVVIDGKVVKENGREYWHDLPELSFWFMEYALSLYTIESIDEGRTRITWSEYARQFQVANRFGAILLNSIDPNIAPKVLRGFRQLALETIRDALEVSIESPAQIRRAGIHIPAAAQWFLHASPQIWAFSRDKEGYEGEKIWKEWLGGSDGSKPTWVGDDGFSVERWLFWKEQFVEVLEVEERGGRVIENIISHARRAVEAMNDAEQGNTIKP</sequence>
<dbReference type="PANTHER" id="PTHR38797:SF4">
    <property type="entry name" value="NUCLEAR PORE COMPLEX PROTEIN NUP85"/>
    <property type="match status" value="1"/>
</dbReference>
<dbReference type="InterPro" id="IPR053204">
    <property type="entry name" value="Oxopyrrolidines_Biosynth-assoc"/>
</dbReference>